<feature type="region of interest" description="Disordered" evidence="1">
    <location>
        <begin position="1"/>
        <end position="27"/>
    </location>
</feature>
<reference evidence="2" key="2">
    <citation type="journal article" date="2015" name="Fish Shellfish Immunol.">
        <title>Early steps in the European eel (Anguilla anguilla)-Vibrio vulnificus interaction in the gills: Role of the RtxA13 toxin.</title>
        <authorList>
            <person name="Callol A."/>
            <person name="Pajuelo D."/>
            <person name="Ebbesson L."/>
            <person name="Teles M."/>
            <person name="MacKenzie S."/>
            <person name="Amaro C."/>
        </authorList>
    </citation>
    <scope>NUCLEOTIDE SEQUENCE</scope>
</reference>
<protein>
    <submittedName>
        <fullName evidence="2">Uncharacterized protein</fullName>
    </submittedName>
</protein>
<organism evidence="2">
    <name type="scientific">Anguilla anguilla</name>
    <name type="common">European freshwater eel</name>
    <name type="synonym">Muraena anguilla</name>
    <dbReference type="NCBI Taxonomy" id="7936"/>
    <lineage>
        <taxon>Eukaryota</taxon>
        <taxon>Metazoa</taxon>
        <taxon>Chordata</taxon>
        <taxon>Craniata</taxon>
        <taxon>Vertebrata</taxon>
        <taxon>Euteleostomi</taxon>
        <taxon>Actinopterygii</taxon>
        <taxon>Neopterygii</taxon>
        <taxon>Teleostei</taxon>
        <taxon>Anguilliformes</taxon>
        <taxon>Anguillidae</taxon>
        <taxon>Anguilla</taxon>
    </lineage>
</organism>
<name>A0A0E9S0U1_ANGAN</name>
<feature type="compositionally biased region" description="Basic and acidic residues" evidence="1">
    <location>
        <begin position="1"/>
        <end position="10"/>
    </location>
</feature>
<dbReference type="AlphaFoldDB" id="A0A0E9S0U1"/>
<sequence length="27" mass="3224">MKFARLDRAGSRTSRSRQLRESNQTRD</sequence>
<evidence type="ECO:0000313" key="2">
    <source>
        <dbReference type="EMBL" id="JAH35069.1"/>
    </source>
</evidence>
<reference evidence="2" key="1">
    <citation type="submission" date="2014-11" db="EMBL/GenBank/DDBJ databases">
        <authorList>
            <person name="Amaro Gonzalez C."/>
        </authorList>
    </citation>
    <scope>NUCLEOTIDE SEQUENCE</scope>
</reference>
<accession>A0A0E9S0U1</accession>
<feature type="compositionally biased region" description="Basic and acidic residues" evidence="1">
    <location>
        <begin position="18"/>
        <end position="27"/>
    </location>
</feature>
<evidence type="ECO:0000256" key="1">
    <source>
        <dbReference type="SAM" id="MobiDB-lite"/>
    </source>
</evidence>
<dbReference type="EMBL" id="GBXM01073508">
    <property type="protein sequence ID" value="JAH35069.1"/>
    <property type="molecule type" value="Transcribed_RNA"/>
</dbReference>
<proteinExistence type="predicted"/>